<dbReference type="AlphaFoldDB" id="A0A235F972"/>
<sequence>MMEKKLSNLNSILNDEMSTEKVFTAKDEAAVLRKIEELRYAKIKPKRKSYAPQVLTAAVVAGIAFAGYEVMNYEKAPNSAEKKEVKEQFAAPNEQFSEPKGTVTYDPDTKTLDVKGSVVNKSQHAGVPFKMKLALKNPSIAEAAGVPEVLVDVPKGEMRAGDPFRFASSIPLDAEIDPTALENGIEVVFYNDESVLSSYIISDLVVNEAAAPKATAINVETLSEVNGDEDTQLNVQVTFEKNNSAEIVYVMNDENYRKNVTFEVRDENVVTVSEDGVVEAVENPTADETVIIVKYQDETGEVLEFEVPVKLAESEVDEGKAAEARQYFEGLTWGMSKEKFRKIVPNAVAKNHPDYYSMKTDSFTHFNFAKGDSSISYIFKENKLAKISISFNTNENYDTETSRYDAEDQFSQLYLFLYKIFDPDKKNLNIPDYSFAPNPWNISGTEVKVHFYVNLEKPETPEHDAYTTIEIVGQSDGQPILK</sequence>
<dbReference type="Gene3D" id="2.60.40.1080">
    <property type="match status" value="1"/>
</dbReference>
<organism evidence="2 3">
    <name type="scientific">Fictibacillus aquaticus</name>
    <dbReference type="NCBI Taxonomy" id="2021314"/>
    <lineage>
        <taxon>Bacteria</taxon>
        <taxon>Bacillati</taxon>
        <taxon>Bacillota</taxon>
        <taxon>Bacilli</taxon>
        <taxon>Bacillales</taxon>
        <taxon>Fictibacillaceae</taxon>
        <taxon>Fictibacillus</taxon>
    </lineage>
</organism>
<dbReference type="RefSeq" id="WP_094252914.1">
    <property type="nucleotide sequence ID" value="NZ_JBHLXL010000001.1"/>
</dbReference>
<protein>
    <submittedName>
        <fullName evidence="2">Uncharacterized protein</fullName>
    </submittedName>
</protein>
<comment type="caution">
    <text evidence="2">The sequence shown here is derived from an EMBL/GenBank/DDBJ whole genome shotgun (WGS) entry which is preliminary data.</text>
</comment>
<reference evidence="2 3" key="1">
    <citation type="submission" date="2017-07" db="EMBL/GenBank/DDBJ databases">
        <title>Fictibacillus sp. nov. GDSW-R2A3 Genome sequencing and assembly.</title>
        <authorList>
            <person name="Mayilraj S."/>
        </authorList>
    </citation>
    <scope>NUCLEOTIDE SEQUENCE [LARGE SCALE GENOMIC DNA]</scope>
    <source>
        <strain evidence="2 3">GDSW-R2A3</strain>
    </source>
</reference>
<keyword evidence="3" id="KW-1185">Reference proteome</keyword>
<dbReference type="EMBL" id="NOII01000003">
    <property type="protein sequence ID" value="OYD57563.1"/>
    <property type="molecule type" value="Genomic_DNA"/>
</dbReference>
<proteinExistence type="predicted"/>
<gene>
    <name evidence="2" type="ORF">CGZ90_12910</name>
</gene>
<evidence type="ECO:0000256" key="1">
    <source>
        <dbReference type="SAM" id="MobiDB-lite"/>
    </source>
</evidence>
<accession>A0A235F972</accession>
<feature type="region of interest" description="Disordered" evidence="1">
    <location>
        <begin position="84"/>
        <end position="107"/>
    </location>
</feature>
<dbReference type="Proteomes" id="UP000215059">
    <property type="component" value="Unassembled WGS sequence"/>
</dbReference>
<evidence type="ECO:0000313" key="3">
    <source>
        <dbReference type="Proteomes" id="UP000215059"/>
    </source>
</evidence>
<evidence type="ECO:0000313" key="2">
    <source>
        <dbReference type="EMBL" id="OYD57563.1"/>
    </source>
</evidence>
<name>A0A235F972_9BACL</name>